<accession>A0A815X5L4</accession>
<keyword evidence="1" id="KW-1133">Transmembrane helix</keyword>
<dbReference type="AlphaFoldDB" id="A0A815X5L4"/>
<feature type="transmembrane region" description="Helical" evidence="1">
    <location>
        <begin position="76"/>
        <end position="94"/>
    </location>
</feature>
<keyword evidence="1" id="KW-0812">Transmembrane</keyword>
<feature type="transmembrane region" description="Helical" evidence="1">
    <location>
        <begin position="106"/>
        <end position="130"/>
    </location>
</feature>
<gene>
    <name evidence="2" type="ORF">KQP761_LOCUS17861</name>
</gene>
<keyword evidence="1" id="KW-0472">Membrane</keyword>
<dbReference type="EMBL" id="CAJNOW010009054">
    <property type="protein sequence ID" value="CAF1553871.1"/>
    <property type="molecule type" value="Genomic_DNA"/>
</dbReference>
<organism evidence="2 3">
    <name type="scientific">Rotaria magnacalcarata</name>
    <dbReference type="NCBI Taxonomy" id="392030"/>
    <lineage>
        <taxon>Eukaryota</taxon>
        <taxon>Metazoa</taxon>
        <taxon>Spiralia</taxon>
        <taxon>Gnathifera</taxon>
        <taxon>Rotifera</taxon>
        <taxon>Eurotatoria</taxon>
        <taxon>Bdelloidea</taxon>
        <taxon>Philodinida</taxon>
        <taxon>Philodinidae</taxon>
        <taxon>Rotaria</taxon>
    </lineage>
</organism>
<comment type="caution">
    <text evidence="2">The sequence shown here is derived from an EMBL/GenBank/DDBJ whole genome shotgun (WGS) entry which is preliminary data.</text>
</comment>
<sequence>MKHEQGSKQVAMIDGQSMSPVKAVSLAADPQIQRIRRILLIILCNFVAVNVIRTIVAIVTFIIGNSVNRPENAVSIVEELLSLVFDSFGFYVTYKYHKLGLRVFAWLMALLLCLSGIGLVLVVVSLATRIFLNSDEGAQNRHVSSGLPIYMYFVVFIWIVAFILGIIVTVLVFKLAKLIRMKKSETTTPI</sequence>
<name>A0A815X5L4_9BILA</name>
<evidence type="ECO:0000313" key="2">
    <source>
        <dbReference type="EMBL" id="CAF1553871.1"/>
    </source>
</evidence>
<feature type="transmembrane region" description="Helical" evidence="1">
    <location>
        <begin position="38"/>
        <end position="64"/>
    </location>
</feature>
<dbReference type="Proteomes" id="UP000663834">
    <property type="component" value="Unassembled WGS sequence"/>
</dbReference>
<feature type="transmembrane region" description="Helical" evidence="1">
    <location>
        <begin position="150"/>
        <end position="173"/>
    </location>
</feature>
<reference evidence="2" key="1">
    <citation type="submission" date="2021-02" db="EMBL/GenBank/DDBJ databases">
        <authorList>
            <person name="Nowell W R."/>
        </authorList>
    </citation>
    <scope>NUCLEOTIDE SEQUENCE</scope>
</reference>
<evidence type="ECO:0000256" key="1">
    <source>
        <dbReference type="SAM" id="Phobius"/>
    </source>
</evidence>
<proteinExistence type="predicted"/>
<protein>
    <submittedName>
        <fullName evidence="2">Uncharacterized protein</fullName>
    </submittedName>
</protein>
<dbReference type="OrthoDB" id="10559063at2759"/>
<evidence type="ECO:0000313" key="3">
    <source>
        <dbReference type="Proteomes" id="UP000663834"/>
    </source>
</evidence>